<keyword evidence="4 5" id="KW-0472">Membrane</keyword>
<dbReference type="InterPro" id="IPR036259">
    <property type="entry name" value="MFS_trans_sf"/>
</dbReference>
<feature type="transmembrane region" description="Helical" evidence="5">
    <location>
        <begin position="79"/>
        <end position="98"/>
    </location>
</feature>
<organism evidence="7 8">
    <name type="scientific">Acrobeloides nanus</name>
    <dbReference type="NCBI Taxonomy" id="290746"/>
    <lineage>
        <taxon>Eukaryota</taxon>
        <taxon>Metazoa</taxon>
        <taxon>Ecdysozoa</taxon>
        <taxon>Nematoda</taxon>
        <taxon>Chromadorea</taxon>
        <taxon>Rhabditida</taxon>
        <taxon>Tylenchina</taxon>
        <taxon>Cephalobomorpha</taxon>
        <taxon>Cephaloboidea</taxon>
        <taxon>Cephalobidae</taxon>
        <taxon>Acrobeloides</taxon>
    </lineage>
</organism>
<proteinExistence type="predicted"/>
<feature type="domain" description="Major facilitator superfamily (MFS) profile" evidence="6">
    <location>
        <begin position="1"/>
        <end position="462"/>
    </location>
</feature>
<feature type="transmembrane region" description="Helical" evidence="5">
    <location>
        <begin position="438"/>
        <end position="458"/>
    </location>
</feature>
<evidence type="ECO:0000256" key="2">
    <source>
        <dbReference type="ARBA" id="ARBA00022692"/>
    </source>
</evidence>
<dbReference type="Pfam" id="PF00083">
    <property type="entry name" value="Sugar_tr"/>
    <property type="match status" value="1"/>
</dbReference>
<dbReference type="PROSITE" id="PS50850">
    <property type="entry name" value="MFS"/>
    <property type="match status" value="1"/>
</dbReference>
<dbReference type="AlphaFoldDB" id="A0A914ECR7"/>
<feature type="transmembrane region" description="Helical" evidence="5">
    <location>
        <begin position="167"/>
        <end position="187"/>
    </location>
</feature>
<dbReference type="SUPFAM" id="SSF103473">
    <property type="entry name" value="MFS general substrate transporter"/>
    <property type="match status" value="1"/>
</dbReference>
<protein>
    <submittedName>
        <fullName evidence="8">Major facilitator superfamily (MFS) profile domain-containing protein</fullName>
    </submittedName>
</protein>
<name>A0A914ECR7_9BILA</name>
<evidence type="ECO:0000256" key="3">
    <source>
        <dbReference type="ARBA" id="ARBA00022989"/>
    </source>
</evidence>
<dbReference type="PANTHER" id="PTHR24064">
    <property type="entry name" value="SOLUTE CARRIER FAMILY 22 MEMBER"/>
    <property type="match status" value="1"/>
</dbReference>
<dbReference type="GO" id="GO:0016020">
    <property type="term" value="C:membrane"/>
    <property type="evidence" value="ECO:0007669"/>
    <property type="project" value="UniProtKB-SubCell"/>
</dbReference>
<sequence>MIELMILNQISNQLYMMYAGSAPQLISCGSHDLSHIQDTTEACLLLKTIQQNESCVPEFHVQFSSVNYEMGYYCERTKIVKYSISIQMIGLMIGAVLFGQLSDSFGRKPAMIGALICTNLFMVASSFTHSLFWFTLFRFFVNIFNAGSIAVLLIYSLEILPVKDRYWINNAVGWSPNMIVLAFMAYVSGDWKTLTRLSALLSIPAFIVCCLVDESPRYLVHIGKLAEAKAVLQRIYRIDKRKCNEDLLDFVLDKENRAYLEKHSKSKKYTFLHLFYTPDLTRYTLAIAFSFLVTSIINYALVFNIEKLAGSIYVNAILLGIVRYLSGLVISFLEVRIKCLGRKMVHFGALSTCAICAFLFFMASVTGHHKEMAILLRYGAVFIIGVGAQLYLVNGICAGELFPTCIRNLAYSFGQFHTRIGVVLAPQIFFLADVWTSLPYLAMFLLVIADMIFFQLNIKETKNNPLSDHMPGEEESWFGRKKRNRAAAAQLLRSDLEANEKANP</sequence>
<dbReference type="GO" id="GO:0022857">
    <property type="term" value="F:transmembrane transporter activity"/>
    <property type="evidence" value="ECO:0007669"/>
    <property type="project" value="InterPro"/>
</dbReference>
<keyword evidence="2 5" id="KW-0812">Transmembrane</keyword>
<evidence type="ECO:0000313" key="8">
    <source>
        <dbReference type="WBParaSite" id="ACRNAN_scaffold7314.g15153.t1"/>
    </source>
</evidence>
<evidence type="ECO:0000313" key="7">
    <source>
        <dbReference type="Proteomes" id="UP000887540"/>
    </source>
</evidence>
<dbReference type="Proteomes" id="UP000887540">
    <property type="component" value="Unplaced"/>
</dbReference>
<feature type="transmembrane region" description="Helical" evidence="5">
    <location>
        <begin position="375"/>
        <end position="397"/>
    </location>
</feature>
<feature type="transmembrane region" description="Helical" evidence="5">
    <location>
        <begin position="345"/>
        <end position="363"/>
    </location>
</feature>
<accession>A0A914ECR7</accession>
<keyword evidence="7" id="KW-1185">Reference proteome</keyword>
<keyword evidence="3 5" id="KW-1133">Transmembrane helix</keyword>
<feature type="transmembrane region" description="Helical" evidence="5">
    <location>
        <begin position="311"/>
        <end position="333"/>
    </location>
</feature>
<comment type="subcellular location">
    <subcellularLocation>
        <location evidence="1">Membrane</location>
        <topology evidence="1">Multi-pass membrane protein</topology>
    </subcellularLocation>
</comment>
<feature type="transmembrane region" description="Helical" evidence="5">
    <location>
        <begin position="409"/>
        <end position="432"/>
    </location>
</feature>
<reference evidence="8" key="1">
    <citation type="submission" date="2022-11" db="UniProtKB">
        <authorList>
            <consortium name="WormBaseParasite"/>
        </authorList>
    </citation>
    <scope>IDENTIFICATION</scope>
</reference>
<feature type="transmembrane region" description="Helical" evidence="5">
    <location>
        <begin position="133"/>
        <end position="155"/>
    </location>
</feature>
<dbReference type="Gene3D" id="1.20.1250.20">
    <property type="entry name" value="MFS general substrate transporter like domains"/>
    <property type="match status" value="1"/>
</dbReference>
<evidence type="ECO:0000256" key="4">
    <source>
        <dbReference type="ARBA" id="ARBA00023136"/>
    </source>
</evidence>
<evidence type="ECO:0000256" key="1">
    <source>
        <dbReference type="ARBA" id="ARBA00004141"/>
    </source>
</evidence>
<evidence type="ECO:0000259" key="6">
    <source>
        <dbReference type="PROSITE" id="PS50850"/>
    </source>
</evidence>
<dbReference type="WBParaSite" id="ACRNAN_scaffold7314.g15153.t1">
    <property type="protein sequence ID" value="ACRNAN_scaffold7314.g15153.t1"/>
    <property type="gene ID" value="ACRNAN_scaffold7314.g15153"/>
</dbReference>
<feature type="transmembrane region" description="Helical" evidence="5">
    <location>
        <begin position="283"/>
        <end position="305"/>
    </location>
</feature>
<dbReference type="InterPro" id="IPR020846">
    <property type="entry name" value="MFS_dom"/>
</dbReference>
<dbReference type="InterPro" id="IPR005828">
    <property type="entry name" value="MFS_sugar_transport-like"/>
</dbReference>
<evidence type="ECO:0000256" key="5">
    <source>
        <dbReference type="SAM" id="Phobius"/>
    </source>
</evidence>
<feature type="transmembrane region" description="Helical" evidence="5">
    <location>
        <begin position="110"/>
        <end position="127"/>
    </location>
</feature>